<dbReference type="PANTHER" id="PTHR38031">
    <property type="entry name" value="SULFUR CARRIER PROTEIN SLR0821-RELATED"/>
    <property type="match status" value="1"/>
</dbReference>
<dbReference type="EMBL" id="CP046522">
    <property type="protein sequence ID" value="QGU94051.1"/>
    <property type="molecule type" value="Genomic_DNA"/>
</dbReference>
<organism evidence="1 2">
    <name type="scientific">Clostridium bovifaecis</name>
    <dbReference type="NCBI Taxonomy" id="2184719"/>
    <lineage>
        <taxon>Bacteria</taxon>
        <taxon>Bacillati</taxon>
        <taxon>Bacillota</taxon>
        <taxon>Clostridia</taxon>
        <taxon>Eubacteriales</taxon>
        <taxon>Clostridiaceae</taxon>
        <taxon>Clostridium</taxon>
    </lineage>
</organism>
<dbReference type="InterPro" id="IPR016155">
    <property type="entry name" value="Mopterin_synth/thiamin_S_b"/>
</dbReference>
<accession>A0A6I6EV70</accession>
<dbReference type="Pfam" id="PF02597">
    <property type="entry name" value="ThiS"/>
    <property type="match status" value="1"/>
</dbReference>
<dbReference type="PANTHER" id="PTHR38031:SF1">
    <property type="entry name" value="SULFUR CARRIER PROTEIN CYSO"/>
    <property type="match status" value="1"/>
</dbReference>
<sequence length="89" mass="10289">MKVKFFAYIRDYTNCKETDFEYCETLEMLLRRLSEAYGEKFRNKVFQGNQLSKEVIILVNGRHIAHLDGISTKLNREDVVAIFPVVAGG</sequence>
<dbReference type="InterPro" id="IPR012675">
    <property type="entry name" value="Beta-grasp_dom_sf"/>
</dbReference>
<dbReference type="InterPro" id="IPR052045">
    <property type="entry name" value="Sulfur_Carrier/Prot_Modifier"/>
</dbReference>
<dbReference type="NCBIfam" id="TIGR01687">
    <property type="entry name" value="moaD_arch"/>
    <property type="match status" value="1"/>
</dbReference>
<keyword evidence="2" id="KW-1185">Reference proteome</keyword>
<name>A0A6I6EV70_9CLOT</name>
<proteinExistence type="predicted"/>
<dbReference type="InterPro" id="IPR003749">
    <property type="entry name" value="ThiS/MoaD-like"/>
</dbReference>
<dbReference type="AlphaFoldDB" id="A0A6I6EV70"/>
<dbReference type="Gene3D" id="3.10.20.30">
    <property type="match status" value="1"/>
</dbReference>
<reference evidence="1 2" key="1">
    <citation type="submission" date="2019-12" db="EMBL/GenBank/DDBJ databases">
        <title>Genome sequenceing of Clostridium bovifaecis.</title>
        <authorList>
            <person name="Yao Y."/>
        </authorList>
    </citation>
    <scope>NUCLEOTIDE SEQUENCE [LARGE SCALE GENOMIC DNA]</scope>
    <source>
        <strain evidence="1 2">BXX</strain>
    </source>
</reference>
<protein>
    <submittedName>
        <fullName evidence="1">MoaD family protein</fullName>
    </submittedName>
</protein>
<dbReference type="InterPro" id="IPR010038">
    <property type="entry name" value="MoaD_arc-typ"/>
</dbReference>
<dbReference type="SUPFAM" id="SSF54285">
    <property type="entry name" value="MoaD/ThiS"/>
    <property type="match status" value="1"/>
</dbReference>
<gene>
    <name evidence="1" type="ORF">GOM49_01885</name>
</gene>
<dbReference type="Proteomes" id="UP000422764">
    <property type="component" value="Chromosome"/>
</dbReference>
<evidence type="ECO:0000313" key="1">
    <source>
        <dbReference type="EMBL" id="QGU94051.1"/>
    </source>
</evidence>
<evidence type="ECO:0000313" key="2">
    <source>
        <dbReference type="Proteomes" id="UP000422764"/>
    </source>
</evidence>